<evidence type="ECO:0000259" key="8">
    <source>
        <dbReference type="Pfam" id="PF00081"/>
    </source>
</evidence>
<dbReference type="InterPro" id="IPR019831">
    <property type="entry name" value="Mn/Fe_SOD_N"/>
</dbReference>
<dbReference type="InterPro" id="IPR036314">
    <property type="entry name" value="SOD_C_sf"/>
</dbReference>
<name>A0A6I4LVM1_9SPHN</name>
<dbReference type="PIRSF" id="PIRSF000349">
    <property type="entry name" value="SODismutase"/>
    <property type="match status" value="1"/>
</dbReference>
<reference evidence="10 11" key="1">
    <citation type="submission" date="2019-01" db="EMBL/GenBank/DDBJ databases">
        <title>Sphingorhabdus lacus sp.nov., isolated from an oligotrophic freshwater lake.</title>
        <authorList>
            <person name="Park M."/>
        </authorList>
    </citation>
    <scope>NUCLEOTIDE SEQUENCE [LARGE SCALE GENOMIC DNA]</scope>
    <source>
        <strain evidence="10 11">IMCC26285</strain>
    </source>
</reference>
<keyword evidence="4 7" id="KW-0560">Oxidoreductase</keyword>
<evidence type="ECO:0000313" key="11">
    <source>
        <dbReference type="Proteomes" id="UP000471147"/>
    </source>
</evidence>
<keyword evidence="11" id="KW-1185">Reference proteome</keyword>
<comment type="function">
    <text evidence="7">Destroys radicals which are normally produced within the cells and which are toxic to biological systems.</text>
</comment>
<feature type="domain" description="Manganese/iron superoxide dismutase C-terminal" evidence="9">
    <location>
        <begin position="93"/>
        <end position="193"/>
    </location>
</feature>
<dbReference type="Gene3D" id="3.55.40.20">
    <property type="entry name" value="Iron/manganese superoxide dismutase, C-terminal domain"/>
    <property type="match status" value="1"/>
</dbReference>
<dbReference type="Proteomes" id="UP000471147">
    <property type="component" value="Unassembled WGS sequence"/>
</dbReference>
<keyword evidence="3 6" id="KW-0479">Metal-binding</keyword>
<dbReference type="EMBL" id="SDWJ01000001">
    <property type="protein sequence ID" value="MVZ96106.1"/>
    <property type="molecule type" value="Genomic_DNA"/>
</dbReference>
<sequence length="222" mass="24509">MFTLPKLPYAEDALEPHISAETLALHHGKHHKGYVDTLNKLLDGDALSDLPLEEVIQQSQGLAARQTIFNNAAQSWNHDFFWKSMKPDGGGPPTGDIKMLIEREIGDDAAFRAAFSAAAAKHFGSGWVWLVVTDGAVGIVTTHDAELPPRNVRTPLLCCDLWEHAYYLDYQNRRADFVTVFLDHLLNWDFANANLAAAASAMNEETPTRVEPNAAPFVITVS</sequence>
<dbReference type="InterPro" id="IPR019833">
    <property type="entry name" value="Mn/Fe_SOD_BS"/>
</dbReference>
<accession>A0A6I4LVM1</accession>
<dbReference type="SUPFAM" id="SSF46609">
    <property type="entry name" value="Fe,Mn superoxide dismutase (SOD), N-terminal domain"/>
    <property type="match status" value="1"/>
</dbReference>
<feature type="binding site" evidence="6">
    <location>
        <position position="164"/>
    </location>
    <ligand>
        <name>Mn(2+)</name>
        <dbReference type="ChEBI" id="CHEBI:29035"/>
    </ligand>
</feature>
<gene>
    <name evidence="10" type="ORF">EUU23_00125</name>
</gene>
<dbReference type="PROSITE" id="PS00088">
    <property type="entry name" value="SOD_MN"/>
    <property type="match status" value="1"/>
</dbReference>
<organism evidence="10 11">
    <name type="scientific">Sphingorhabdus profundilacus</name>
    <dbReference type="NCBI Taxonomy" id="2509718"/>
    <lineage>
        <taxon>Bacteria</taxon>
        <taxon>Pseudomonadati</taxon>
        <taxon>Pseudomonadota</taxon>
        <taxon>Alphaproteobacteria</taxon>
        <taxon>Sphingomonadales</taxon>
        <taxon>Sphingomonadaceae</taxon>
        <taxon>Sphingorhabdus</taxon>
    </lineage>
</organism>
<comment type="catalytic activity">
    <reaction evidence="7">
        <text>2 superoxide + 2 H(+) = H2O2 + O2</text>
        <dbReference type="Rhea" id="RHEA:20696"/>
        <dbReference type="ChEBI" id="CHEBI:15378"/>
        <dbReference type="ChEBI" id="CHEBI:15379"/>
        <dbReference type="ChEBI" id="CHEBI:16240"/>
        <dbReference type="ChEBI" id="CHEBI:18421"/>
        <dbReference type="EC" id="1.15.1.1"/>
    </reaction>
</comment>
<dbReference type="Pfam" id="PF02777">
    <property type="entry name" value="Sod_Fe_C"/>
    <property type="match status" value="1"/>
</dbReference>
<dbReference type="SUPFAM" id="SSF54719">
    <property type="entry name" value="Fe,Mn superoxide dismutase (SOD), C-terminal domain"/>
    <property type="match status" value="1"/>
</dbReference>
<dbReference type="InterPro" id="IPR036324">
    <property type="entry name" value="Mn/Fe_SOD_N_sf"/>
</dbReference>
<evidence type="ECO:0000313" key="10">
    <source>
        <dbReference type="EMBL" id="MVZ96106.1"/>
    </source>
</evidence>
<dbReference type="PANTHER" id="PTHR42769">
    <property type="entry name" value="SUPEROXIDE DISMUTASE"/>
    <property type="match status" value="1"/>
</dbReference>
<evidence type="ECO:0000256" key="5">
    <source>
        <dbReference type="ARBA" id="ARBA00023004"/>
    </source>
</evidence>
<dbReference type="AlphaFoldDB" id="A0A6I4LVM1"/>
<dbReference type="EC" id="1.15.1.1" evidence="2 7"/>
<dbReference type="Gene3D" id="1.10.287.990">
    <property type="entry name" value="Fe,Mn superoxide dismutase (SOD) domain"/>
    <property type="match status" value="1"/>
</dbReference>
<dbReference type="OrthoDB" id="9803125at2"/>
<dbReference type="PANTHER" id="PTHR42769:SF3">
    <property type="entry name" value="SUPEROXIDE DISMUTASE [FE] 2, CHLOROPLASTIC"/>
    <property type="match status" value="1"/>
</dbReference>
<dbReference type="RefSeq" id="WP_160352130.1">
    <property type="nucleotide sequence ID" value="NZ_SDWJ01000001.1"/>
</dbReference>
<proteinExistence type="inferred from homology"/>
<dbReference type="InterPro" id="IPR019832">
    <property type="entry name" value="Mn/Fe_SOD_C"/>
</dbReference>
<evidence type="ECO:0000256" key="1">
    <source>
        <dbReference type="ARBA" id="ARBA00008714"/>
    </source>
</evidence>
<keyword evidence="5" id="KW-0408">Iron</keyword>
<feature type="binding site" evidence="6">
    <location>
        <position position="78"/>
    </location>
    <ligand>
        <name>Mn(2+)</name>
        <dbReference type="ChEBI" id="CHEBI:29035"/>
    </ligand>
</feature>
<dbReference type="Pfam" id="PF00081">
    <property type="entry name" value="Sod_Fe_N"/>
    <property type="match status" value="1"/>
</dbReference>
<comment type="caution">
    <text evidence="10">The sequence shown here is derived from an EMBL/GenBank/DDBJ whole genome shotgun (WGS) entry which is preliminary data.</text>
</comment>
<evidence type="ECO:0000256" key="2">
    <source>
        <dbReference type="ARBA" id="ARBA00012682"/>
    </source>
</evidence>
<feature type="domain" description="Manganese/iron superoxide dismutase N-terminal" evidence="8">
    <location>
        <begin position="2"/>
        <end position="86"/>
    </location>
</feature>
<feature type="binding site" evidence="6">
    <location>
        <position position="160"/>
    </location>
    <ligand>
        <name>Mn(2+)</name>
        <dbReference type="ChEBI" id="CHEBI:29035"/>
    </ligand>
</feature>
<evidence type="ECO:0000256" key="7">
    <source>
        <dbReference type="RuleBase" id="RU000414"/>
    </source>
</evidence>
<evidence type="ECO:0000256" key="3">
    <source>
        <dbReference type="ARBA" id="ARBA00022723"/>
    </source>
</evidence>
<dbReference type="PRINTS" id="PR01703">
    <property type="entry name" value="MNSODISMTASE"/>
</dbReference>
<dbReference type="GO" id="GO:0046872">
    <property type="term" value="F:metal ion binding"/>
    <property type="evidence" value="ECO:0007669"/>
    <property type="project" value="UniProtKB-KW"/>
</dbReference>
<dbReference type="InterPro" id="IPR001189">
    <property type="entry name" value="Mn/Fe_SOD"/>
</dbReference>
<dbReference type="FunFam" id="1.10.287.990:FF:000002">
    <property type="entry name" value="Superoxide dismutase"/>
    <property type="match status" value="1"/>
</dbReference>
<protein>
    <recommendedName>
        <fullName evidence="2 7">Superoxide dismutase</fullName>
        <ecNumber evidence="2 7">1.15.1.1</ecNumber>
    </recommendedName>
</protein>
<comment type="similarity">
    <text evidence="1 7">Belongs to the iron/manganese superoxide dismutase family.</text>
</comment>
<feature type="binding site" evidence="6">
    <location>
        <position position="26"/>
    </location>
    <ligand>
        <name>Mn(2+)</name>
        <dbReference type="ChEBI" id="CHEBI:29035"/>
    </ligand>
</feature>
<evidence type="ECO:0000256" key="4">
    <source>
        <dbReference type="ARBA" id="ARBA00023002"/>
    </source>
</evidence>
<evidence type="ECO:0000259" key="9">
    <source>
        <dbReference type="Pfam" id="PF02777"/>
    </source>
</evidence>
<evidence type="ECO:0000256" key="6">
    <source>
        <dbReference type="PIRSR" id="PIRSR000349-1"/>
    </source>
</evidence>
<dbReference type="GO" id="GO:0004784">
    <property type="term" value="F:superoxide dismutase activity"/>
    <property type="evidence" value="ECO:0007669"/>
    <property type="project" value="UniProtKB-EC"/>
</dbReference>